<evidence type="ECO:0000313" key="2">
    <source>
        <dbReference type="EMBL" id="RZS69522.1"/>
    </source>
</evidence>
<evidence type="ECO:0000259" key="1">
    <source>
        <dbReference type="SMART" id="SM00966"/>
    </source>
</evidence>
<dbReference type="Proteomes" id="UP000292039">
    <property type="component" value="Unassembled WGS sequence"/>
</dbReference>
<accession>A0A4Q7MRM5</accession>
<dbReference type="Pfam" id="PF04014">
    <property type="entry name" value="MazE_antitoxin"/>
    <property type="match status" value="1"/>
</dbReference>
<gene>
    <name evidence="2" type="ORF">EV679_2121</name>
</gene>
<comment type="caution">
    <text evidence="2">The sequence shown here is derived from an EMBL/GenBank/DDBJ whole genome shotgun (WGS) entry which is preliminary data.</text>
</comment>
<name>A0A4Q7MRM5_9BURK</name>
<dbReference type="RefSeq" id="WP_130487164.1">
    <property type="nucleotide sequence ID" value="NZ_CBCSEB010000006.1"/>
</dbReference>
<reference evidence="2 3" key="1">
    <citation type="submission" date="2019-02" db="EMBL/GenBank/DDBJ databases">
        <title>Genomic Encyclopedia of Type Strains, Phase IV (KMG-IV): sequencing the most valuable type-strain genomes for metagenomic binning, comparative biology and taxonomic classification.</title>
        <authorList>
            <person name="Goeker M."/>
        </authorList>
    </citation>
    <scope>NUCLEOTIDE SEQUENCE [LARGE SCALE GENOMIC DNA]</scope>
    <source>
        <strain evidence="2 3">DSM 16618</strain>
    </source>
</reference>
<dbReference type="SMART" id="SM00966">
    <property type="entry name" value="SpoVT_AbrB"/>
    <property type="match status" value="1"/>
</dbReference>
<feature type="domain" description="SpoVT-AbrB" evidence="1">
    <location>
        <begin position="4"/>
        <end position="50"/>
    </location>
</feature>
<dbReference type="EMBL" id="SGWZ01000003">
    <property type="protein sequence ID" value="RZS69522.1"/>
    <property type="molecule type" value="Genomic_DNA"/>
</dbReference>
<dbReference type="GO" id="GO:0003677">
    <property type="term" value="F:DNA binding"/>
    <property type="evidence" value="ECO:0007669"/>
    <property type="project" value="InterPro"/>
</dbReference>
<proteinExistence type="predicted"/>
<protein>
    <submittedName>
        <fullName evidence="2">Transcriptional regulator/antitoxin MazE</fullName>
    </submittedName>
</protein>
<dbReference type="InterPro" id="IPR037914">
    <property type="entry name" value="SpoVT-AbrB_sf"/>
</dbReference>
<dbReference type="Gene3D" id="2.10.260.10">
    <property type="match status" value="1"/>
</dbReference>
<evidence type="ECO:0000313" key="3">
    <source>
        <dbReference type="Proteomes" id="UP000292039"/>
    </source>
</evidence>
<sequence>MQVAKWGNSLAVRLPATLVEALELREGDDIEIVVDDARTFAVRKKPGAEALLARLRAFRGKLPADFKFSRDEANARD</sequence>
<dbReference type="AlphaFoldDB" id="A0A4Q7MRM5"/>
<organism evidence="2 3">
    <name type="scientific">Kerstersia gyiorum</name>
    <dbReference type="NCBI Taxonomy" id="206506"/>
    <lineage>
        <taxon>Bacteria</taxon>
        <taxon>Pseudomonadati</taxon>
        <taxon>Pseudomonadota</taxon>
        <taxon>Betaproteobacteria</taxon>
        <taxon>Burkholderiales</taxon>
        <taxon>Alcaligenaceae</taxon>
        <taxon>Kerstersia</taxon>
    </lineage>
</organism>
<dbReference type="InterPro" id="IPR007159">
    <property type="entry name" value="SpoVT-AbrB_dom"/>
</dbReference>
<dbReference type="SUPFAM" id="SSF89447">
    <property type="entry name" value="AbrB/MazE/MraZ-like"/>
    <property type="match status" value="1"/>
</dbReference>